<dbReference type="Pfam" id="PF01934">
    <property type="entry name" value="HepT-like"/>
    <property type="match status" value="1"/>
</dbReference>
<evidence type="ECO:0000313" key="5">
    <source>
        <dbReference type="EMBL" id="PIQ69990.1"/>
    </source>
</evidence>
<comment type="similarity">
    <text evidence="4">Belongs to the HepT RNase toxin family.</text>
</comment>
<evidence type="ECO:0000256" key="4">
    <source>
        <dbReference type="ARBA" id="ARBA00024207"/>
    </source>
</evidence>
<evidence type="ECO:0000256" key="2">
    <source>
        <dbReference type="ARBA" id="ARBA00022722"/>
    </source>
</evidence>
<organism evidence="5 6">
    <name type="scientific">Candidatus Shapirobacteria bacterium CG11_big_fil_rev_8_21_14_0_20_40_12</name>
    <dbReference type="NCBI Taxonomy" id="1974889"/>
    <lineage>
        <taxon>Bacteria</taxon>
        <taxon>Candidatus Shapironibacteriota</taxon>
    </lineage>
</organism>
<dbReference type="GO" id="GO:0110001">
    <property type="term" value="C:toxin-antitoxin complex"/>
    <property type="evidence" value="ECO:0007669"/>
    <property type="project" value="InterPro"/>
</dbReference>
<dbReference type="GO" id="GO:0016787">
    <property type="term" value="F:hydrolase activity"/>
    <property type="evidence" value="ECO:0007669"/>
    <property type="project" value="UniProtKB-KW"/>
</dbReference>
<name>A0A2H0KFF8_9BACT</name>
<dbReference type="InterPro" id="IPR037038">
    <property type="entry name" value="HepT-like_sf"/>
</dbReference>
<dbReference type="Proteomes" id="UP000231371">
    <property type="component" value="Unassembled WGS sequence"/>
</dbReference>
<evidence type="ECO:0000256" key="1">
    <source>
        <dbReference type="ARBA" id="ARBA00022649"/>
    </source>
</evidence>
<comment type="caution">
    <text evidence="5">The sequence shown here is derived from an EMBL/GenBank/DDBJ whole genome shotgun (WGS) entry which is preliminary data.</text>
</comment>
<keyword evidence="3" id="KW-0378">Hydrolase</keyword>
<gene>
    <name evidence="5" type="ORF">COV89_02990</name>
</gene>
<evidence type="ECO:0000256" key="3">
    <source>
        <dbReference type="ARBA" id="ARBA00022801"/>
    </source>
</evidence>
<dbReference type="PANTHER" id="PTHR33397:SF5">
    <property type="entry name" value="RNASE YUTE-RELATED"/>
    <property type="match status" value="1"/>
</dbReference>
<dbReference type="InterPro" id="IPR008201">
    <property type="entry name" value="HepT-like"/>
</dbReference>
<dbReference type="GO" id="GO:0004540">
    <property type="term" value="F:RNA nuclease activity"/>
    <property type="evidence" value="ECO:0007669"/>
    <property type="project" value="InterPro"/>
</dbReference>
<evidence type="ECO:0000313" key="6">
    <source>
        <dbReference type="Proteomes" id="UP000231371"/>
    </source>
</evidence>
<keyword evidence="2" id="KW-0540">Nuclease</keyword>
<dbReference type="PANTHER" id="PTHR33397">
    <property type="entry name" value="UPF0331 PROTEIN YUTE"/>
    <property type="match status" value="1"/>
</dbReference>
<dbReference type="InterPro" id="IPR052379">
    <property type="entry name" value="Type_VII_TA_RNase"/>
</dbReference>
<dbReference type="Gene3D" id="1.20.120.580">
    <property type="entry name" value="bsu32300-like"/>
    <property type="match status" value="1"/>
</dbReference>
<accession>A0A2H0KFF8</accession>
<dbReference type="EMBL" id="PCVI01000048">
    <property type="protein sequence ID" value="PIQ69990.1"/>
    <property type="molecule type" value="Genomic_DNA"/>
</dbReference>
<dbReference type="NCBIfam" id="NF047751">
    <property type="entry name" value="HepT_toxin"/>
    <property type="match status" value="1"/>
</dbReference>
<dbReference type="AlphaFoldDB" id="A0A2H0KFF8"/>
<keyword evidence="1" id="KW-1277">Toxin-antitoxin system</keyword>
<reference evidence="5 6" key="1">
    <citation type="submission" date="2017-09" db="EMBL/GenBank/DDBJ databases">
        <title>Depth-based differentiation of microbial function through sediment-hosted aquifers and enrichment of novel symbionts in the deep terrestrial subsurface.</title>
        <authorList>
            <person name="Probst A.J."/>
            <person name="Ladd B."/>
            <person name="Jarett J.K."/>
            <person name="Geller-Mcgrath D.E."/>
            <person name="Sieber C.M."/>
            <person name="Emerson J.B."/>
            <person name="Anantharaman K."/>
            <person name="Thomas B.C."/>
            <person name="Malmstrom R."/>
            <person name="Stieglmeier M."/>
            <person name="Klingl A."/>
            <person name="Woyke T."/>
            <person name="Ryan C.M."/>
            <person name="Banfield J.F."/>
        </authorList>
    </citation>
    <scope>NUCLEOTIDE SEQUENCE [LARGE SCALE GENOMIC DNA]</scope>
    <source>
        <strain evidence="5">CG11_big_fil_rev_8_21_14_0_20_40_12</strain>
    </source>
</reference>
<protein>
    <recommendedName>
        <fullName evidence="7">DUF86 domain-containing protein</fullName>
    </recommendedName>
</protein>
<sequence length="138" mass="15948">MDAIDKVNIRLKTILKYVGFLEKYRGITAEVLEQNYEKRGAVERYFQLAIEAVIDIANLLNSEYRFRPAKDAKESILILGEKEVLPKEFAKEFSGVAGFRNILVHDYLDIDYKKVVDDLNNHLGDFEKFAKAVAKYLQ</sequence>
<evidence type="ECO:0008006" key="7">
    <source>
        <dbReference type="Google" id="ProtNLM"/>
    </source>
</evidence>
<proteinExistence type="inferred from homology"/>